<protein>
    <submittedName>
        <fullName evidence="1">Uncharacterized protein</fullName>
    </submittedName>
</protein>
<accession>A0A4Y4DLV7</accession>
<dbReference type="Proteomes" id="UP000316612">
    <property type="component" value="Unassembled WGS sequence"/>
</dbReference>
<dbReference type="EMBL" id="BJNY01000007">
    <property type="protein sequence ID" value="GED05916.1"/>
    <property type="molecule type" value="Genomic_DNA"/>
</dbReference>
<evidence type="ECO:0000313" key="2">
    <source>
        <dbReference type="Proteomes" id="UP000316612"/>
    </source>
</evidence>
<name>A0A4Y4DLV7_GLUUR</name>
<comment type="caution">
    <text evidence="1">The sequence shown here is derived from an EMBL/GenBank/DDBJ whole genome shotgun (WGS) entry which is preliminary data.</text>
</comment>
<proteinExistence type="predicted"/>
<evidence type="ECO:0000313" key="1">
    <source>
        <dbReference type="EMBL" id="GED05916.1"/>
    </source>
</evidence>
<keyword evidence="2" id="KW-1185">Reference proteome</keyword>
<reference evidence="1 2" key="1">
    <citation type="submission" date="2019-06" db="EMBL/GenBank/DDBJ databases">
        <title>Whole genome shotgun sequence of Glutamicibacter uratoxydans NBRC 15515.</title>
        <authorList>
            <person name="Hosoyama A."/>
            <person name="Uohara A."/>
            <person name="Ohji S."/>
            <person name="Ichikawa N."/>
        </authorList>
    </citation>
    <scope>NUCLEOTIDE SEQUENCE [LARGE SCALE GENOMIC DNA]</scope>
    <source>
        <strain evidence="1 2">NBRC 15515</strain>
    </source>
</reference>
<sequence length="88" mass="9502">MNANRINPYTGLPPKRNAKFTVIQLKGQDDRYVIIDASGAHQSRILTKPQLDIATQHTINAASSPTSGALDDLGQALVNFRYEHGAAG</sequence>
<gene>
    <name evidence="1" type="ORF">AUR04nite_14480</name>
</gene>
<dbReference type="RefSeq" id="WP_141363434.1">
    <property type="nucleotide sequence ID" value="NZ_BAAAJL010000003.1"/>
</dbReference>
<dbReference type="AlphaFoldDB" id="A0A4Y4DLV7"/>
<organism evidence="1 2">
    <name type="scientific">Glutamicibacter uratoxydans</name>
    <name type="common">Arthrobacter uratoxydans</name>
    <dbReference type="NCBI Taxonomy" id="43667"/>
    <lineage>
        <taxon>Bacteria</taxon>
        <taxon>Bacillati</taxon>
        <taxon>Actinomycetota</taxon>
        <taxon>Actinomycetes</taxon>
        <taxon>Micrococcales</taxon>
        <taxon>Micrococcaceae</taxon>
        <taxon>Glutamicibacter</taxon>
    </lineage>
</organism>